<dbReference type="InterPro" id="IPR027417">
    <property type="entry name" value="P-loop_NTPase"/>
</dbReference>
<evidence type="ECO:0000259" key="1">
    <source>
        <dbReference type="Pfam" id="PF13521"/>
    </source>
</evidence>
<name>H0QUW5_9ACTN</name>
<dbReference type="Pfam" id="PF13521">
    <property type="entry name" value="AAA_28"/>
    <property type="match status" value="1"/>
</dbReference>
<organism evidence="2 3">
    <name type="scientific">Gordonia effusa NBRC 100432</name>
    <dbReference type="NCBI Taxonomy" id="1077974"/>
    <lineage>
        <taxon>Bacteria</taxon>
        <taxon>Bacillati</taxon>
        <taxon>Actinomycetota</taxon>
        <taxon>Actinomycetes</taxon>
        <taxon>Mycobacteriales</taxon>
        <taxon>Gordoniaceae</taxon>
        <taxon>Gordonia</taxon>
    </lineage>
</organism>
<sequence length="346" mass="38769">MISSSEPNRPVRYRHGLIIGKFYPPHHGHDHLIRSALRVCDRVTVELIGSSGESIPLADRAAWLRESHPTIHLMTEIDDTPVDFDSASAWDAHMRTIRRLLDAPVDAVFSSDAYGAELARRLDAAWVQVDPGRRANPISGTAVRDDLFGWWPQLSAPVRAGLTRRIVVLGAESTGTTTLTTALAQSYSTSWVPEYGREYSTIRPGGPTEPWRSDEFDLIVDRQIRLETAAARVAPTPLLFCDTDALATSLWHERYVGSPSPTVVAAANAHRPLFYILTGDEIPFVDDGMRDGEHIRHDMARRFREVLAEQSVPWIEVRGSVEQRLHAARTALRDIIDERFRFSPPL</sequence>
<dbReference type="STRING" id="1077974.GOEFS_008_00250"/>
<evidence type="ECO:0000313" key="3">
    <source>
        <dbReference type="Proteomes" id="UP000035034"/>
    </source>
</evidence>
<dbReference type="EMBL" id="BAEH01000008">
    <property type="protein sequence ID" value="GAB16616.1"/>
    <property type="molecule type" value="Genomic_DNA"/>
</dbReference>
<accession>H0QUW5</accession>
<dbReference type="InterPro" id="IPR052735">
    <property type="entry name" value="NAD_biosynth-regulator"/>
</dbReference>
<protein>
    <recommendedName>
        <fullName evidence="1">NadR/Ttd14 AAA domain-containing protein</fullName>
    </recommendedName>
</protein>
<dbReference type="PANTHER" id="PTHR37512">
    <property type="entry name" value="TRIFUNCTIONAL NAD BIOSYNTHESIS/REGULATOR PROTEIN NADR"/>
    <property type="match status" value="1"/>
</dbReference>
<dbReference type="RefSeq" id="WP_007315954.1">
    <property type="nucleotide sequence ID" value="NZ_BAEH01000008.1"/>
</dbReference>
<comment type="caution">
    <text evidence="2">The sequence shown here is derived from an EMBL/GenBank/DDBJ whole genome shotgun (WGS) entry which is preliminary data.</text>
</comment>
<dbReference type="PANTHER" id="PTHR37512:SF1">
    <property type="entry name" value="NADR_TTD14 AAA DOMAIN-CONTAINING PROTEIN"/>
    <property type="match status" value="1"/>
</dbReference>
<dbReference type="OrthoDB" id="3249147at2"/>
<dbReference type="SUPFAM" id="SSF52540">
    <property type="entry name" value="P-loop containing nucleoside triphosphate hydrolases"/>
    <property type="match status" value="1"/>
</dbReference>
<dbReference type="SUPFAM" id="SSF52374">
    <property type="entry name" value="Nucleotidylyl transferase"/>
    <property type="match status" value="1"/>
</dbReference>
<dbReference type="eggNOG" id="COG3172">
    <property type="taxonomic scope" value="Bacteria"/>
</dbReference>
<reference evidence="2 3" key="1">
    <citation type="submission" date="2011-12" db="EMBL/GenBank/DDBJ databases">
        <title>Whole genome shotgun sequence of Gordonia effusa NBRC 100432.</title>
        <authorList>
            <person name="Yoshida I."/>
            <person name="Takarada H."/>
            <person name="Hosoyama A."/>
            <person name="Tsuchikane K."/>
            <person name="Katsumata H."/>
            <person name="Yamazaki S."/>
            <person name="Fujita N."/>
        </authorList>
    </citation>
    <scope>NUCLEOTIDE SEQUENCE [LARGE SCALE GENOMIC DNA]</scope>
    <source>
        <strain evidence="2 3">NBRC 100432</strain>
    </source>
</reference>
<dbReference type="AlphaFoldDB" id="H0QUW5"/>
<dbReference type="Gene3D" id="3.40.50.300">
    <property type="entry name" value="P-loop containing nucleotide triphosphate hydrolases"/>
    <property type="match status" value="1"/>
</dbReference>
<proteinExistence type="predicted"/>
<keyword evidence="3" id="KW-1185">Reference proteome</keyword>
<gene>
    <name evidence="2" type="ORF">GOEFS_008_00250</name>
</gene>
<dbReference type="InterPro" id="IPR038727">
    <property type="entry name" value="NadR/Ttd14_AAA_dom"/>
</dbReference>
<feature type="domain" description="NadR/Ttd14 AAA" evidence="1">
    <location>
        <begin position="165"/>
        <end position="324"/>
    </location>
</feature>
<evidence type="ECO:0000313" key="2">
    <source>
        <dbReference type="EMBL" id="GAB16616.1"/>
    </source>
</evidence>
<dbReference type="Proteomes" id="UP000035034">
    <property type="component" value="Unassembled WGS sequence"/>
</dbReference>
<dbReference type="InterPro" id="IPR014729">
    <property type="entry name" value="Rossmann-like_a/b/a_fold"/>
</dbReference>
<dbReference type="Gene3D" id="3.40.50.620">
    <property type="entry name" value="HUPs"/>
    <property type="match status" value="1"/>
</dbReference>